<evidence type="ECO:0000313" key="18">
    <source>
        <dbReference type="Proteomes" id="UP000007468"/>
    </source>
</evidence>
<keyword evidence="13 15" id="KW-0472">Membrane</keyword>
<dbReference type="InterPro" id="IPR036097">
    <property type="entry name" value="HisK_dim/P_sf"/>
</dbReference>
<feature type="region of interest" description="Disordered" evidence="14">
    <location>
        <begin position="1"/>
        <end position="64"/>
    </location>
</feature>
<dbReference type="SUPFAM" id="SSF55874">
    <property type="entry name" value="ATPase domain of HSP90 chaperone/DNA topoisomerase II/histidine kinase"/>
    <property type="match status" value="1"/>
</dbReference>
<dbReference type="CDD" id="cd00082">
    <property type="entry name" value="HisKA"/>
    <property type="match status" value="1"/>
</dbReference>
<evidence type="ECO:0000256" key="5">
    <source>
        <dbReference type="ARBA" id="ARBA00022553"/>
    </source>
</evidence>
<feature type="compositionally biased region" description="Acidic residues" evidence="14">
    <location>
        <begin position="19"/>
        <end position="39"/>
    </location>
</feature>
<keyword evidence="11 15" id="KW-1133">Transmembrane helix</keyword>
<dbReference type="InterPro" id="IPR003661">
    <property type="entry name" value="HisK_dim/P_dom"/>
</dbReference>
<comment type="catalytic activity">
    <reaction evidence="1">
        <text>ATP + protein L-histidine = ADP + protein N-phospho-L-histidine.</text>
        <dbReference type="EC" id="2.7.13.3"/>
    </reaction>
</comment>
<dbReference type="InterPro" id="IPR005467">
    <property type="entry name" value="His_kinase_dom"/>
</dbReference>
<keyword evidence="5" id="KW-0597">Phosphoprotein</keyword>
<feature type="transmembrane region" description="Helical" evidence="15">
    <location>
        <begin position="637"/>
        <end position="659"/>
    </location>
</feature>
<dbReference type="OrthoDB" id="9792991at2"/>
<keyword evidence="10" id="KW-0067">ATP-binding</keyword>
<dbReference type="EMBL" id="CP002390">
    <property type="protein sequence ID" value="EFE29076.2"/>
    <property type="molecule type" value="Genomic_DNA"/>
</dbReference>
<evidence type="ECO:0000256" key="15">
    <source>
        <dbReference type="SAM" id="Phobius"/>
    </source>
</evidence>
<dbReference type="InterPro" id="IPR003594">
    <property type="entry name" value="HATPase_dom"/>
</dbReference>
<feature type="compositionally biased region" description="Basic and acidic residues" evidence="14">
    <location>
        <begin position="1"/>
        <end position="15"/>
    </location>
</feature>
<name>D6GQM3_FILAD</name>
<comment type="subcellular location">
    <subcellularLocation>
        <location evidence="2">Cell membrane</location>
        <topology evidence="2">Multi-pass membrane protein</topology>
    </subcellularLocation>
</comment>
<evidence type="ECO:0000256" key="14">
    <source>
        <dbReference type="SAM" id="MobiDB-lite"/>
    </source>
</evidence>
<evidence type="ECO:0000313" key="17">
    <source>
        <dbReference type="EMBL" id="EFE29076.2"/>
    </source>
</evidence>
<protein>
    <recommendedName>
        <fullName evidence="3">histidine kinase</fullName>
        <ecNumber evidence="3">2.7.13.3</ecNumber>
    </recommendedName>
</protein>
<dbReference type="Gene3D" id="1.10.287.130">
    <property type="match status" value="1"/>
</dbReference>
<organism evidence="17 18">
    <name type="scientific">Filifactor alocis (strain ATCC 35896 / CCUG 47790 / D40 B5)</name>
    <name type="common">Fusobacterium alocis</name>
    <dbReference type="NCBI Taxonomy" id="546269"/>
    <lineage>
        <taxon>Bacteria</taxon>
        <taxon>Bacillati</taxon>
        <taxon>Bacillota</taxon>
        <taxon>Clostridia</taxon>
        <taxon>Peptostreptococcales</taxon>
        <taxon>Filifactoraceae</taxon>
        <taxon>Filifactor</taxon>
    </lineage>
</organism>
<evidence type="ECO:0000256" key="10">
    <source>
        <dbReference type="ARBA" id="ARBA00022840"/>
    </source>
</evidence>
<dbReference type="Gene3D" id="3.30.565.10">
    <property type="entry name" value="Histidine kinase-like ATPase, C-terminal domain"/>
    <property type="match status" value="1"/>
</dbReference>
<dbReference type="Proteomes" id="UP000007468">
    <property type="component" value="Chromosome"/>
</dbReference>
<dbReference type="RefSeq" id="WP_014262986.1">
    <property type="nucleotide sequence ID" value="NC_016630.1"/>
</dbReference>
<feature type="transmembrane region" description="Helical" evidence="15">
    <location>
        <begin position="441"/>
        <end position="464"/>
    </location>
</feature>
<keyword evidence="7 15" id="KW-0812">Transmembrane</keyword>
<dbReference type="AlphaFoldDB" id="D6GQM3"/>
<dbReference type="HOGENOM" id="CLU_000445_73_3_9"/>
<reference evidence="18" key="1">
    <citation type="submission" date="2010-12" db="EMBL/GenBank/DDBJ databases">
        <title>The genome sequence of Filifactor alocis strain ATCC 35896.</title>
        <authorList>
            <consortium name="The Broad Institute Genome Sequencing Platform"/>
            <person name="Ward D."/>
            <person name="Earl A."/>
            <person name="Feldgarden M."/>
            <person name="Young S.K."/>
            <person name="Gargeya S."/>
            <person name="Zeng Q."/>
            <person name="Alvarado L."/>
            <person name="Berlin A."/>
            <person name="Bochicchio J."/>
            <person name="Chapman S.B."/>
            <person name="Chen Z."/>
            <person name="Freedman E."/>
            <person name="Gellesch M."/>
            <person name="Goldberg J."/>
            <person name="Griggs A."/>
            <person name="Gujja S."/>
            <person name="Heilman E."/>
            <person name="Heiman D."/>
            <person name="Howarth C."/>
            <person name="Mehta T."/>
            <person name="Neiman D."/>
            <person name="Pearson M."/>
            <person name="Roberts A."/>
            <person name="Saif S."/>
            <person name="Shea T."/>
            <person name="Shenoy N."/>
            <person name="Sisk P."/>
            <person name="Stolte C."/>
            <person name="Sykes S."/>
            <person name="White J."/>
            <person name="Yandava C."/>
            <person name="Izard J."/>
            <person name="Blanton J.M."/>
            <person name="Baranova O.V."/>
            <person name="Tanner A.C."/>
            <person name="Dewhirst F.E."/>
            <person name="Haas B."/>
            <person name="Nusbaum C."/>
            <person name="Birren B."/>
        </authorList>
    </citation>
    <scope>NUCLEOTIDE SEQUENCE [LARGE SCALE GENOMIC DNA]</scope>
    <source>
        <strain evidence="18">ATCC 35896 / D40 B5</strain>
    </source>
</reference>
<evidence type="ECO:0000256" key="2">
    <source>
        <dbReference type="ARBA" id="ARBA00004651"/>
    </source>
</evidence>
<dbReference type="InterPro" id="IPR036890">
    <property type="entry name" value="HATPase_C_sf"/>
</dbReference>
<dbReference type="STRING" id="546269.HMPREF0389_00998"/>
<dbReference type="Pfam" id="PF02518">
    <property type="entry name" value="HATPase_c"/>
    <property type="match status" value="1"/>
</dbReference>
<accession>D6GQM3</accession>
<feature type="transmembrane region" description="Helical" evidence="15">
    <location>
        <begin position="135"/>
        <end position="154"/>
    </location>
</feature>
<evidence type="ECO:0000256" key="7">
    <source>
        <dbReference type="ARBA" id="ARBA00022692"/>
    </source>
</evidence>
<keyword evidence="12" id="KW-0902">Two-component regulatory system</keyword>
<dbReference type="PANTHER" id="PTHR45528:SF1">
    <property type="entry name" value="SENSOR HISTIDINE KINASE CPXA"/>
    <property type="match status" value="1"/>
</dbReference>
<dbReference type="Pfam" id="PF00512">
    <property type="entry name" value="HisKA"/>
    <property type="match status" value="1"/>
</dbReference>
<dbReference type="GO" id="GO:0000155">
    <property type="term" value="F:phosphorelay sensor kinase activity"/>
    <property type="evidence" value="ECO:0007669"/>
    <property type="project" value="InterPro"/>
</dbReference>
<feature type="transmembrane region" description="Helical" evidence="15">
    <location>
        <begin position="611"/>
        <end position="630"/>
    </location>
</feature>
<evidence type="ECO:0000256" key="13">
    <source>
        <dbReference type="ARBA" id="ARBA00023136"/>
    </source>
</evidence>
<dbReference type="SMART" id="SM00387">
    <property type="entry name" value="HATPase_c"/>
    <property type="match status" value="1"/>
</dbReference>
<keyword evidence="18" id="KW-1185">Reference proteome</keyword>
<evidence type="ECO:0000256" key="8">
    <source>
        <dbReference type="ARBA" id="ARBA00022741"/>
    </source>
</evidence>
<dbReference type="SMART" id="SM00388">
    <property type="entry name" value="HisKA"/>
    <property type="match status" value="1"/>
</dbReference>
<dbReference type="PATRIC" id="fig|546269.5.peg.1511"/>
<evidence type="ECO:0000256" key="6">
    <source>
        <dbReference type="ARBA" id="ARBA00022679"/>
    </source>
</evidence>
<keyword evidence="6" id="KW-0808">Transferase</keyword>
<dbReference type="GO" id="GO:0005524">
    <property type="term" value="F:ATP binding"/>
    <property type="evidence" value="ECO:0007669"/>
    <property type="project" value="UniProtKB-KW"/>
</dbReference>
<keyword evidence="9 17" id="KW-0418">Kinase</keyword>
<evidence type="ECO:0000256" key="4">
    <source>
        <dbReference type="ARBA" id="ARBA00022475"/>
    </source>
</evidence>
<evidence type="ECO:0000256" key="1">
    <source>
        <dbReference type="ARBA" id="ARBA00000085"/>
    </source>
</evidence>
<feature type="transmembrane region" description="Helical" evidence="15">
    <location>
        <begin position="571"/>
        <end position="591"/>
    </location>
</feature>
<feature type="transmembrane region" description="Helical" evidence="15">
    <location>
        <begin position="532"/>
        <end position="551"/>
    </location>
</feature>
<keyword evidence="8" id="KW-0547">Nucleotide-binding</keyword>
<dbReference type="PANTHER" id="PTHR45528">
    <property type="entry name" value="SENSOR HISTIDINE KINASE CPXA"/>
    <property type="match status" value="1"/>
</dbReference>
<sequence length="931" mass="108967">MKDSETFEKKQKESTQEQESFDNMDDKEIEQETSEEELQQENLQQEKQETIMQEEPGIASEEIAFQKTDEEDNNLFRNDKNSDELSFLQQYRIKKQAKKQQLREEEHHYRTEKKLQLEREKENDKKKFFASSWRTVLVIFLISALIVGIYPFGIKMIEGPDNQRLERYLKTDEFFEEEVRFNLESKLRKRLVLHAVDKNQGQKDLLLQRMNYPHPGRDRLQYEDLITEGIGEINNTESQRNALSRYYITDSSNHMIQTNMTKEEIESLEETPKILSISFQIDNKGRLTDCKIDSKYSSLISLYTYEVNQLFERYARSMMEKDGMYQLVASMYDVRYYQHYENPDYGASESSSHTVDILSVHHDYGSENNFYLNGDVATVNNEKELESDKKLIATINQVVKQLETLPKEEISVTFYVPASAQEVLETDDYYHYYESMMEQRAIFVLCLAAIGIFLMMLLAGVVPFRQQRNANIVSKFNHLPLELKLFLTTGMMGIVCGIFVFGMQVTSRENVMYDSKELTFIYRVLSGNTPEYFGYAMMVAFLGLLFVYLYMTYLKYIYYCGIIEGLIKNSIFGRVICYICRMLITPFKKMYMRLNRLQQIDLEGSFKKKMMGLWAFHCVLLLVVIALFGMRPEIAMILLLGYVVLVFRWIYRFLLQLAYIQNYSKKLSDGNFNLQADENIGIFSKTAQYLNRIKTGFKTALEEEVRSQNMKTELISNVSHDLKTPLTSIINYSDLLKQPNLTKEQQEEYIDTIHKKSQRLKVLIEDLFEASKASSGNIKLQTERLDIISVFRQTMGELEEKIQFSKLDFRLNLPKEPVYCMIDGKRTYRVFSNIISNITKYSLEHTRVYIDVTEQDKSITFEFKNISSYEMNFAADEIMERFKRGDESRNTEGSGLGLAIAKSLTELQGGSLEIEIDGDLFKLFVSFPKDK</sequence>
<dbReference type="KEGG" id="faa:HMPREF0389_00998"/>
<keyword evidence="4" id="KW-1003">Cell membrane</keyword>
<evidence type="ECO:0000256" key="11">
    <source>
        <dbReference type="ARBA" id="ARBA00022989"/>
    </source>
</evidence>
<dbReference type="FunFam" id="1.10.287.130:FF:000008">
    <property type="entry name" value="Two-component sensor histidine kinase"/>
    <property type="match status" value="1"/>
</dbReference>
<evidence type="ECO:0000256" key="9">
    <source>
        <dbReference type="ARBA" id="ARBA00022777"/>
    </source>
</evidence>
<dbReference type="GO" id="GO:0005886">
    <property type="term" value="C:plasma membrane"/>
    <property type="evidence" value="ECO:0007669"/>
    <property type="project" value="UniProtKB-SubCell"/>
</dbReference>
<dbReference type="PROSITE" id="PS50109">
    <property type="entry name" value="HIS_KIN"/>
    <property type="match status" value="1"/>
</dbReference>
<feature type="domain" description="Histidine kinase" evidence="16">
    <location>
        <begin position="717"/>
        <end position="931"/>
    </location>
</feature>
<dbReference type="eggNOG" id="COG2205">
    <property type="taxonomic scope" value="Bacteria"/>
</dbReference>
<evidence type="ECO:0000256" key="12">
    <source>
        <dbReference type="ARBA" id="ARBA00023012"/>
    </source>
</evidence>
<gene>
    <name evidence="17" type="ordered locus">HMPREF0389_00998</name>
</gene>
<feature type="transmembrane region" description="Helical" evidence="15">
    <location>
        <begin position="485"/>
        <end position="505"/>
    </location>
</feature>
<evidence type="ECO:0000259" key="16">
    <source>
        <dbReference type="PROSITE" id="PS50109"/>
    </source>
</evidence>
<dbReference type="SUPFAM" id="SSF47384">
    <property type="entry name" value="Homodimeric domain of signal transducing histidine kinase"/>
    <property type="match status" value="1"/>
</dbReference>
<proteinExistence type="predicted"/>
<dbReference type="InterPro" id="IPR050398">
    <property type="entry name" value="HssS/ArlS-like"/>
</dbReference>
<dbReference type="EC" id="2.7.13.3" evidence="3"/>
<evidence type="ECO:0000256" key="3">
    <source>
        <dbReference type="ARBA" id="ARBA00012438"/>
    </source>
</evidence>